<gene>
    <name evidence="1" type="ORF">EVAR_94067_1</name>
</gene>
<protein>
    <submittedName>
        <fullName evidence="1">Uncharacterized protein</fullName>
    </submittedName>
</protein>
<evidence type="ECO:0000313" key="1">
    <source>
        <dbReference type="EMBL" id="GBP34054.1"/>
    </source>
</evidence>
<dbReference type="AlphaFoldDB" id="A0A4C1V7R1"/>
<accession>A0A4C1V7R1</accession>
<dbReference type="Proteomes" id="UP000299102">
    <property type="component" value="Unassembled WGS sequence"/>
</dbReference>
<keyword evidence="2" id="KW-1185">Reference proteome</keyword>
<organism evidence="1 2">
    <name type="scientific">Eumeta variegata</name>
    <name type="common">Bagworm moth</name>
    <name type="synonym">Eumeta japonica</name>
    <dbReference type="NCBI Taxonomy" id="151549"/>
    <lineage>
        <taxon>Eukaryota</taxon>
        <taxon>Metazoa</taxon>
        <taxon>Ecdysozoa</taxon>
        <taxon>Arthropoda</taxon>
        <taxon>Hexapoda</taxon>
        <taxon>Insecta</taxon>
        <taxon>Pterygota</taxon>
        <taxon>Neoptera</taxon>
        <taxon>Endopterygota</taxon>
        <taxon>Lepidoptera</taxon>
        <taxon>Glossata</taxon>
        <taxon>Ditrysia</taxon>
        <taxon>Tineoidea</taxon>
        <taxon>Psychidae</taxon>
        <taxon>Oiketicinae</taxon>
        <taxon>Eumeta</taxon>
    </lineage>
</organism>
<reference evidence="1 2" key="1">
    <citation type="journal article" date="2019" name="Commun. Biol.">
        <title>The bagworm genome reveals a unique fibroin gene that provides high tensile strength.</title>
        <authorList>
            <person name="Kono N."/>
            <person name="Nakamura H."/>
            <person name="Ohtoshi R."/>
            <person name="Tomita M."/>
            <person name="Numata K."/>
            <person name="Arakawa K."/>
        </authorList>
    </citation>
    <scope>NUCLEOTIDE SEQUENCE [LARGE SCALE GENOMIC DNA]</scope>
</reference>
<evidence type="ECO:0000313" key="2">
    <source>
        <dbReference type="Proteomes" id="UP000299102"/>
    </source>
</evidence>
<dbReference type="EMBL" id="BGZK01000283">
    <property type="protein sequence ID" value="GBP34054.1"/>
    <property type="molecule type" value="Genomic_DNA"/>
</dbReference>
<name>A0A4C1V7R1_EUMVA</name>
<sequence length="131" mass="14770">MSENDLHLRFEVKFRDPNIQLLPDQTCSSQLRLRLRLTKHQLGVYRSVKAASFSRRSKCPRKTDGTAPPTFHVGVTSDVCCCRASLLLGSYPLSRDDYDALFKGSEIIYWAGIDFAMNASAEGRSHLPFCI</sequence>
<comment type="caution">
    <text evidence="1">The sequence shown here is derived from an EMBL/GenBank/DDBJ whole genome shotgun (WGS) entry which is preliminary data.</text>
</comment>
<proteinExistence type="predicted"/>